<evidence type="ECO:0000313" key="2">
    <source>
        <dbReference type="Proteomes" id="UP000589620"/>
    </source>
</evidence>
<gene>
    <name evidence="1" type="ORF">BJ963_001972</name>
</gene>
<keyword evidence="2" id="KW-1185">Reference proteome</keyword>
<dbReference type="Proteomes" id="UP000589620">
    <property type="component" value="Unassembled WGS sequence"/>
</dbReference>
<organism evidence="1 2">
    <name type="scientific">Leifsonia soli</name>
    <dbReference type="NCBI Taxonomy" id="582665"/>
    <lineage>
        <taxon>Bacteria</taxon>
        <taxon>Bacillati</taxon>
        <taxon>Actinomycetota</taxon>
        <taxon>Actinomycetes</taxon>
        <taxon>Micrococcales</taxon>
        <taxon>Microbacteriaceae</taxon>
        <taxon>Leifsonia</taxon>
    </lineage>
</organism>
<evidence type="ECO:0000313" key="1">
    <source>
        <dbReference type="EMBL" id="NYD74453.1"/>
    </source>
</evidence>
<dbReference type="RefSeq" id="WP_089908538.1">
    <property type="nucleotide sequence ID" value="NZ_BAAAPX010000001.1"/>
</dbReference>
<reference evidence="1 2" key="1">
    <citation type="submission" date="2020-07" db="EMBL/GenBank/DDBJ databases">
        <title>Sequencing the genomes of 1000 actinobacteria strains.</title>
        <authorList>
            <person name="Klenk H.-P."/>
        </authorList>
    </citation>
    <scope>NUCLEOTIDE SEQUENCE [LARGE SCALE GENOMIC DNA]</scope>
    <source>
        <strain evidence="1 2">DSM 23871</strain>
    </source>
</reference>
<sequence>MTLRPRDIVDFTFEAPEGWYDVELLSEDPRGDWPERFAASLDAGEQAAGLTAQLRALQQVLHAEDPSGATRARVFIPIPSAGVLNAYQTFELLQLEVDDTPESYLAATDADAAVREPGYETLGYRSWRTAHAVGELVGFTHLTALADDDAGDALLEQRVVFAIFPVGSAQAFHTVFRSGFIGGFDDMVTDTQAIADSLRVTLGEFA</sequence>
<comment type="caution">
    <text evidence="1">The sequence shown here is derived from an EMBL/GenBank/DDBJ whole genome shotgun (WGS) entry which is preliminary data.</text>
</comment>
<name>A0A852T0N0_9MICO</name>
<dbReference type="EMBL" id="JACCBJ010000001">
    <property type="protein sequence ID" value="NYD74453.1"/>
    <property type="molecule type" value="Genomic_DNA"/>
</dbReference>
<accession>A0A852T0N0</accession>
<dbReference type="AlphaFoldDB" id="A0A852T0N0"/>
<proteinExistence type="predicted"/>
<protein>
    <submittedName>
        <fullName evidence="1">Uncharacterized protein</fullName>
    </submittedName>
</protein>